<evidence type="ECO:0000313" key="1">
    <source>
        <dbReference type="EMBL" id="KAL0438767.1"/>
    </source>
</evidence>
<reference evidence="1" key="1">
    <citation type="submission" date="2020-06" db="EMBL/GenBank/DDBJ databases">
        <authorList>
            <person name="Li T."/>
            <person name="Hu X."/>
            <person name="Zhang T."/>
            <person name="Song X."/>
            <person name="Zhang H."/>
            <person name="Dai N."/>
            <person name="Sheng W."/>
            <person name="Hou X."/>
            <person name="Wei L."/>
        </authorList>
    </citation>
    <scope>NUCLEOTIDE SEQUENCE</scope>
    <source>
        <strain evidence="1">KEN1</strain>
        <tissue evidence="1">Leaf</tissue>
    </source>
</reference>
<dbReference type="EMBL" id="JACGWN010000008">
    <property type="protein sequence ID" value="KAL0438767.1"/>
    <property type="molecule type" value="Genomic_DNA"/>
</dbReference>
<comment type="caution">
    <text evidence="1">The sequence shown here is derived from an EMBL/GenBank/DDBJ whole genome shotgun (WGS) entry which is preliminary data.</text>
</comment>
<protein>
    <submittedName>
        <fullName evidence="1">Uncharacterized protein</fullName>
    </submittedName>
</protein>
<accession>A0AAW2WEN6</accession>
<name>A0AAW2WEN6_9LAMI</name>
<reference evidence="1" key="2">
    <citation type="journal article" date="2024" name="Plant">
        <title>Genomic evolution and insights into agronomic trait innovations of Sesamum species.</title>
        <authorList>
            <person name="Miao H."/>
            <person name="Wang L."/>
            <person name="Qu L."/>
            <person name="Liu H."/>
            <person name="Sun Y."/>
            <person name="Le M."/>
            <person name="Wang Q."/>
            <person name="Wei S."/>
            <person name="Zheng Y."/>
            <person name="Lin W."/>
            <person name="Duan Y."/>
            <person name="Cao H."/>
            <person name="Xiong S."/>
            <person name="Wang X."/>
            <person name="Wei L."/>
            <person name="Li C."/>
            <person name="Ma Q."/>
            <person name="Ju M."/>
            <person name="Zhao R."/>
            <person name="Li G."/>
            <person name="Mu C."/>
            <person name="Tian Q."/>
            <person name="Mei H."/>
            <person name="Zhang T."/>
            <person name="Gao T."/>
            <person name="Zhang H."/>
        </authorList>
    </citation>
    <scope>NUCLEOTIDE SEQUENCE</scope>
    <source>
        <strain evidence="1">KEN1</strain>
    </source>
</reference>
<proteinExistence type="predicted"/>
<gene>
    <name evidence="1" type="ORF">Slati_2359700</name>
</gene>
<sequence>MEARSDSSYTWQSILAARDLIIAGTRWQVGSDSNVRIWKDRWIPLPLSFQIITAPNMLHPEATVAVLLDEVGEWTEVLIRAVFRPDDVDVILGITANSESPDHLRWHYEKNGRYSVKSGYRLLHQGLAPFVHGEGRVRHLIRLRIENLYGEPKFLPRFGCLCGELVAIRFLPSRI</sequence>
<organism evidence="1">
    <name type="scientific">Sesamum latifolium</name>
    <dbReference type="NCBI Taxonomy" id="2727402"/>
    <lineage>
        <taxon>Eukaryota</taxon>
        <taxon>Viridiplantae</taxon>
        <taxon>Streptophyta</taxon>
        <taxon>Embryophyta</taxon>
        <taxon>Tracheophyta</taxon>
        <taxon>Spermatophyta</taxon>
        <taxon>Magnoliopsida</taxon>
        <taxon>eudicotyledons</taxon>
        <taxon>Gunneridae</taxon>
        <taxon>Pentapetalae</taxon>
        <taxon>asterids</taxon>
        <taxon>lamiids</taxon>
        <taxon>Lamiales</taxon>
        <taxon>Pedaliaceae</taxon>
        <taxon>Sesamum</taxon>
    </lineage>
</organism>
<dbReference type="AlphaFoldDB" id="A0AAW2WEN6"/>